<evidence type="ECO:0000313" key="2">
    <source>
        <dbReference type="EMBL" id="KAE9389574.1"/>
    </source>
</evidence>
<accession>A0A6A4GWV3</accession>
<protein>
    <submittedName>
        <fullName evidence="2">Uncharacterized protein</fullName>
    </submittedName>
</protein>
<sequence>MLSTLLEGLRELSKNKKLGMEYDHYEVLIVKEYGVKLMGWPDAVNFSSPYNLNASKVIKLYHAVHSKECRWKKLDGRELHAVKRDIDAPIKSGDLAIPERQCQGGKQRLAEDEDGKSERKRRWKSSSKSTRSSSKGKERDLDKRVYGKGKGNESEGWKERRKRVGKKVATESNVEVGSELEGPVQRREEMAEAGKGKQRPWPRLIHKPSGIQVVGRTILSVDEGEGNDDDGKGQDDDDDDDEDQLDDDDEEGEDELSDSINLSEIDHRDDYLDDNFDLLGAEGADEPDDESDDWL</sequence>
<feature type="compositionally biased region" description="Acidic residues" evidence="1">
    <location>
        <begin position="283"/>
        <end position="295"/>
    </location>
</feature>
<feature type="compositionally biased region" description="Basic residues" evidence="1">
    <location>
        <begin position="196"/>
        <end position="206"/>
    </location>
</feature>
<name>A0A6A4GWV3_9AGAR</name>
<feature type="compositionally biased region" description="Basic and acidic residues" evidence="1">
    <location>
        <begin position="135"/>
        <end position="158"/>
    </location>
</feature>
<dbReference type="EMBL" id="ML769690">
    <property type="protein sequence ID" value="KAE9389574.1"/>
    <property type="molecule type" value="Genomic_DNA"/>
</dbReference>
<evidence type="ECO:0000256" key="1">
    <source>
        <dbReference type="SAM" id="MobiDB-lite"/>
    </source>
</evidence>
<organism evidence="2 3">
    <name type="scientific">Gymnopus androsaceus JB14</name>
    <dbReference type="NCBI Taxonomy" id="1447944"/>
    <lineage>
        <taxon>Eukaryota</taxon>
        <taxon>Fungi</taxon>
        <taxon>Dikarya</taxon>
        <taxon>Basidiomycota</taxon>
        <taxon>Agaricomycotina</taxon>
        <taxon>Agaricomycetes</taxon>
        <taxon>Agaricomycetidae</taxon>
        <taxon>Agaricales</taxon>
        <taxon>Marasmiineae</taxon>
        <taxon>Omphalotaceae</taxon>
        <taxon>Gymnopus</taxon>
    </lineage>
</organism>
<dbReference type="Proteomes" id="UP000799118">
    <property type="component" value="Unassembled WGS sequence"/>
</dbReference>
<gene>
    <name evidence="2" type="ORF">BT96DRAFT_1003091</name>
</gene>
<reference evidence="2" key="1">
    <citation type="journal article" date="2019" name="Environ. Microbiol.">
        <title>Fungal ecological strategies reflected in gene transcription - a case study of two litter decomposers.</title>
        <authorList>
            <person name="Barbi F."/>
            <person name="Kohler A."/>
            <person name="Barry K."/>
            <person name="Baskaran P."/>
            <person name="Daum C."/>
            <person name="Fauchery L."/>
            <person name="Ihrmark K."/>
            <person name="Kuo A."/>
            <person name="LaButti K."/>
            <person name="Lipzen A."/>
            <person name="Morin E."/>
            <person name="Grigoriev I.V."/>
            <person name="Henrissat B."/>
            <person name="Lindahl B."/>
            <person name="Martin F."/>
        </authorList>
    </citation>
    <scope>NUCLEOTIDE SEQUENCE</scope>
    <source>
        <strain evidence="2">JB14</strain>
    </source>
</reference>
<dbReference type="OrthoDB" id="3253416at2759"/>
<feature type="compositionally biased region" description="Acidic residues" evidence="1">
    <location>
        <begin position="235"/>
        <end position="257"/>
    </location>
</feature>
<dbReference type="AlphaFoldDB" id="A0A6A4GWV3"/>
<feature type="region of interest" description="Disordered" evidence="1">
    <location>
        <begin position="93"/>
        <end position="295"/>
    </location>
</feature>
<feature type="compositionally biased region" description="Basic and acidic residues" evidence="1">
    <location>
        <begin position="184"/>
        <end position="195"/>
    </location>
</feature>
<evidence type="ECO:0000313" key="3">
    <source>
        <dbReference type="Proteomes" id="UP000799118"/>
    </source>
</evidence>
<proteinExistence type="predicted"/>
<keyword evidence="3" id="KW-1185">Reference proteome</keyword>